<organism evidence="2 3">
    <name type="scientific">Chloebia gouldiae</name>
    <name type="common">Gouldian finch</name>
    <name type="synonym">Erythrura gouldiae</name>
    <dbReference type="NCBI Taxonomy" id="44316"/>
    <lineage>
        <taxon>Eukaryota</taxon>
        <taxon>Metazoa</taxon>
        <taxon>Chordata</taxon>
        <taxon>Craniata</taxon>
        <taxon>Vertebrata</taxon>
        <taxon>Euteleostomi</taxon>
        <taxon>Archelosauria</taxon>
        <taxon>Archosauria</taxon>
        <taxon>Dinosauria</taxon>
        <taxon>Saurischia</taxon>
        <taxon>Theropoda</taxon>
        <taxon>Coelurosauria</taxon>
        <taxon>Aves</taxon>
        <taxon>Neognathae</taxon>
        <taxon>Neoaves</taxon>
        <taxon>Telluraves</taxon>
        <taxon>Australaves</taxon>
        <taxon>Passeriformes</taxon>
        <taxon>Passeroidea</taxon>
        <taxon>Passeridae</taxon>
        <taxon>Chloebia</taxon>
    </lineage>
</organism>
<feature type="non-terminal residue" evidence="2">
    <location>
        <position position="74"/>
    </location>
</feature>
<name>A0A3L8RZR7_CHLGU</name>
<evidence type="ECO:0000313" key="2">
    <source>
        <dbReference type="EMBL" id="RLV90517.1"/>
    </source>
</evidence>
<sequence length="74" mass="8709">MHKHFPPIWDEEIQPIVPKISCRAKRTRRRRQQRFVTICRAPAHIIPVNSSHKDPNGLQNWDLGEQWGMQSRAG</sequence>
<evidence type="ECO:0000313" key="3">
    <source>
        <dbReference type="Proteomes" id="UP000276834"/>
    </source>
</evidence>
<evidence type="ECO:0000256" key="1">
    <source>
        <dbReference type="SAM" id="MobiDB-lite"/>
    </source>
</evidence>
<protein>
    <submittedName>
        <fullName evidence="2">Uncharacterized protein</fullName>
    </submittedName>
</protein>
<comment type="caution">
    <text evidence="2">The sequence shown here is derived from an EMBL/GenBank/DDBJ whole genome shotgun (WGS) entry which is preliminary data.</text>
</comment>
<proteinExistence type="predicted"/>
<dbReference type="Proteomes" id="UP000276834">
    <property type="component" value="Unassembled WGS sequence"/>
</dbReference>
<keyword evidence="3" id="KW-1185">Reference proteome</keyword>
<gene>
    <name evidence="2" type="ORF">DV515_00014425</name>
</gene>
<dbReference type="EMBL" id="QUSF01000122">
    <property type="protein sequence ID" value="RLV90517.1"/>
    <property type="molecule type" value="Genomic_DNA"/>
</dbReference>
<reference evidence="2 3" key="1">
    <citation type="journal article" date="2018" name="Proc. R. Soc. B">
        <title>A non-coding region near Follistatin controls head colour polymorphism in the Gouldian finch.</title>
        <authorList>
            <person name="Toomey M.B."/>
            <person name="Marques C.I."/>
            <person name="Andrade P."/>
            <person name="Araujo P.M."/>
            <person name="Sabatino S."/>
            <person name="Gazda M.A."/>
            <person name="Afonso S."/>
            <person name="Lopes R.J."/>
            <person name="Corbo J.C."/>
            <person name="Carneiro M."/>
        </authorList>
    </citation>
    <scope>NUCLEOTIDE SEQUENCE [LARGE SCALE GENOMIC DNA]</scope>
    <source>
        <strain evidence="2">Red01</strain>
        <tissue evidence="2">Muscle</tissue>
    </source>
</reference>
<feature type="region of interest" description="Disordered" evidence="1">
    <location>
        <begin position="49"/>
        <end position="74"/>
    </location>
</feature>
<accession>A0A3L8RZR7</accession>
<dbReference type="AlphaFoldDB" id="A0A3L8RZR7"/>